<evidence type="ECO:0000313" key="9">
    <source>
        <dbReference type="EMBL" id="AVO27931.1"/>
    </source>
</evidence>
<dbReference type="RefSeq" id="WP_027895630.1">
    <property type="nucleotide sequence ID" value="NZ_CP027569.1"/>
</dbReference>
<dbReference type="GO" id="GO:0019354">
    <property type="term" value="P:siroheme biosynthetic process"/>
    <property type="evidence" value="ECO:0007669"/>
    <property type="project" value="UniProtKB-UniPathway"/>
</dbReference>
<dbReference type="Pfam" id="PF13241">
    <property type="entry name" value="NAD_binding_7"/>
    <property type="match status" value="1"/>
</dbReference>
<dbReference type="SUPFAM" id="SSF51735">
    <property type="entry name" value="NAD(P)-binding Rossmann-fold domains"/>
    <property type="match status" value="1"/>
</dbReference>
<keyword evidence="5" id="KW-0627">Porphyrin biosynthesis</keyword>
<feature type="domain" description="Sirohaem synthase dimerisation" evidence="7">
    <location>
        <begin position="148"/>
        <end position="205"/>
    </location>
</feature>
<proteinExistence type="predicted"/>
<evidence type="ECO:0000256" key="4">
    <source>
        <dbReference type="ARBA" id="ARBA00023027"/>
    </source>
</evidence>
<dbReference type="Pfam" id="PF14824">
    <property type="entry name" value="Sirohm_synth_M"/>
    <property type="match status" value="1"/>
</dbReference>
<dbReference type="InterPro" id="IPR006367">
    <property type="entry name" value="Sirohaem_synthase_N"/>
</dbReference>
<dbReference type="InterPro" id="IPR036291">
    <property type="entry name" value="NAD(P)-bd_dom_sf"/>
</dbReference>
<dbReference type="InterPro" id="IPR042518">
    <property type="entry name" value="SirC_C"/>
</dbReference>
<dbReference type="SUPFAM" id="SSF75615">
    <property type="entry name" value="Siroheme synthase middle domains-like"/>
    <property type="match status" value="1"/>
</dbReference>
<protein>
    <recommendedName>
        <fullName evidence="2">precorrin-2 dehydrogenase</fullName>
        <ecNumber evidence="2">1.3.1.76</ecNumber>
    </recommendedName>
</protein>
<keyword evidence="4" id="KW-0520">NAD</keyword>
<evidence type="ECO:0000256" key="5">
    <source>
        <dbReference type="ARBA" id="ARBA00023244"/>
    </source>
</evidence>
<evidence type="ECO:0000256" key="6">
    <source>
        <dbReference type="ARBA" id="ARBA00047561"/>
    </source>
</evidence>
<dbReference type="InterPro" id="IPR019478">
    <property type="entry name" value="Sirohaem_synthase_dimer_dom"/>
</dbReference>
<dbReference type="EMBL" id="CP027569">
    <property type="protein sequence ID" value="AVO27931.1"/>
    <property type="molecule type" value="Genomic_DNA"/>
</dbReference>
<evidence type="ECO:0000259" key="8">
    <source>
        <dbReference type="Pfam" id="PF14824"/>
    </source>
</evidence>
<evidence type="ECO:0000259" key="7">
    <source>
        <dbReference type="Pfam" id="PF10414"/>
    </source>
</evidence>
<reference evidence="9 10" key="1">
    <citation type="journal article" date="2018" name="Genome Announc.">
        <title>Complete genomes of two Megasphaera elsdenii strains, NCIMB 702410 and ATCC 25940.</title>
        <authorList>
            <person name="Hatmaker E.A."/>
            <person name="O'Dell K."/>
            <person name="Riley L.A."/>
            <person name="Klingeman D.M."/>
            <person name="Guss A.M."/>
        </authorList>
    </citation>
    <scope>NUCLEOTIDE SEQUENCE [LARGE SCALE GENOMIC DNA]</scope>
    <source>
        <strain evidence="9 10">NCIMB702410</strain>
    </source>
</reference>
<gene>
    <name evidence="9" type="ORF">C6Y28_10035</name>
</gene>
<dbReference type="PANTHER" id="PTHR35330:SF1">
    <property type="entry name" value="SIROHEME BIOSYNTHESIS PROTEIN MET8"/>
    <property type="match status" value="1"/>
</dbReference>
<sequence length="215" mass="23996">MYPINLDLTGQACLVLGGGSVAERKVRRLLDEGAVVTVIAPALTPALQILAEEHQLSWQRRTYQPGDETTFFLIICATDDEAVSQAVSAAAKAQGKLLNVCDVPDLCNFTLPSIVRQGDLQLTISTNGKAPAFSRWLRKHLEQHFDERYGRWIAELAAIRKEGQALLATSRDRQAFWRQALTDDVMDLVENNEIDAASSLLRKRLAAWERKNHET</sequence>
<dbReference type="UniPathway" id="UPA00262">
    <property type="reaction ID" value="UER00222"/>
</dbReference>
<dbReference type="NCBIfam" id="TIGR01470">
    <property type="entry name" value="cysG_Nterm"/>
    <property type="match status" value="1"/>
</dbReference>
<dbReference type="EC" id="1.3.1.76" evidence="2"/>
<feature type="domain" description="Siroheme synthase central" evidence="8">
    <location>
        <begin position="117"/>
        <end position="144"/>
    </location>
</feature>
<dbReference type="InterPro" id="IPR028161">
    <property type="entry name" value="Met8-like"/>
</dbReference>
<organism evidence="9 10">
    <name type="scientific">Megasphaera elsdenii</name>
    <dbReference type="NCBI Taxonomy" id="907"/>
    <lineage>
        <taxon>Bacteria</taxon>
        <taxon>Bacillati</taxon>
        <taxon>Bacillota</taxon>
        <taxon>Negativicutes</taxon>
        <taxon>Veillonellales</taxon>
        <taxon>Veillonellaceae</taxon>
        <taxon>Megasphaera</taxon>
    </lineage>
</organism>
<evidence type="ECO:0000313" key="10">
    <source>
        <dbReference type="Proteomes" id="UP000238358"/>
    </source>
</evidence>
<dbReference type="PANTHER" id="PTHR35330">
    <property type="entry name" value="SIROHEME BIOSYNTHESIS PROTEIN MET8"/>
    <property type="match status" value="1"/>
</dbReference>
<evidence type="ECO:0000256" key="3">
    <source>
        <dbReference type="ARBA" id="ARBA00023002"/>
    </source>
</evidence>
<dbReference type="InterPro" id="IPR028281">
    <property type="entry name" value="Sirohaem_synthase_central"/>
</dbReference>
<evidence type="ECO:0000256" key="2">
    <source>
        <dbReference type="ARBA" id="ARBA00012400"/>
    </source>
</evidence>
<dbReference type="GO" id="GO:0043115">
    <property type="term" value="F:precorrin-2 dehydrogenase activity"/>
    <property type="evidence" value="ECO:0007669"/>
    <property type="project" value="UniProtKB-EC"/>
</dbReference>
<dbReference type="OrthoDB" id="9773765at2"/>
<comment type="pathway">
    <text evidence="1">Porphyrin-containing compound metabolism; siroheme biosynthesis; sirohydrochlorin from precorrin-2: step 1/1.</text>
</comment>
<keyword evidence="3" id="KW-0560">Oxidoreductase</keyword>
<name>A0A2S0M8Y2_MEGEL</name>
<evidence type="ECO:0000256" key="1">
    <source>
        <dbReference type="ARBA" id="ARBA00005010"/>
    </source>
</evidence>
<comment type="catalytic activity">
    <reaction evidence="6">
        <text>precorrin-2 + NAD(+) = sirohydrochlorin + NADH + 2 H(+)</text>
        <dbReference type="Rhea" id="RHEA:15613"/>
        <dbReference type="ChEBI" id="CHEBI:15378"/>
        <dbReference type="ChEBI" id="CHEBI:57540"/>
        <dbReference type="ChEBI" id="CHEBI:57945"/>
        <dbReference type="ChEBI" id="CHEBI:58351"/>
        <dbReference type="ChEBI" id="CHEBI:58827"/>
        <dbReference type="EC" id="1.3.1.76"/>
    </reaction>
</comment>
<dbReference type="Gene3D" id="3.40.50.720">
    <property type="entry name" value="NAD(P)-binding Rossmann-like Domain"/>
    <property type="match status" value="1"/>
</dbReference>
<dbReference type="Gene3D" id="1.10.8.610">
    <property type="entry name" value="SirC, precorrin-2 dehydrogenase, C-terminal helical domain-like"/>
    <property type="match status" value="1"/>
</dbReference>
<dbReference type="AlphaFoldDB" id="A0A2S0M8Y2"/>
<dbReference type="GO" id="GO:0004325">
    <property type="term" value="F:ferrochelatase activity"/>
    <property type="evidence" value="ECO:0007669"/>
    <property type="project" value="InterPro"/>
</dbReference>
<accession>A0A2S0M8Y2</accession>
<dbReference type="Proteomes" id="UP000238358">
    <property type="component" value="Chromosome"/>
</dbReference>
<dbReference type="Pfam" id="PF10414">
    <property type="entry name" value="CysG_dimeriser"/>
    <property type="match status" value="1"/>
</dbReference>